<dbReference type="InterPro" id="IPR051829">
    <property type="entry name" value="Multiheme_Cytochr_ET"/>
</dbReference>
<dbReference type="InterPro" id="IPR036280">
    <property type="entry name" value="Multihaem_cyt_sf"/>
</dbReference>
<accession>A0A1X0XSU3</accession>
<dbReference type="Gene3D" id="3.90.10.10">
    <property type="entry name" value="Cytochrome C3"/>
    <property type="match status" value="1"/>
</dbReference>
<comment type="caution">
    <text evidence="4">The sequence shown here is derived from an EMBL/GenBank/DDBJ whole genome shotgun (WGS) entry which is preliminary data.</text>
</comment>
<name>A0A1X0XSU3_9BACT</name>
<feature type="chain" id="PRO_5012326353" evidence="3">
    <location>
        <begin position="23"/>
        <end position="275"/>
    </location>
</feature>
<keyword evidence="2" id="KW-0812">Transmembrane</keyword>
<dbReference type="PANTHER" id="PTHR35038">
    <property type="entry name" value="DISSIMILATORY SULFITE REDUCTASE SIRA"/>
    <property type="match status" value="1"/>
</dbReference>
<sequence>MHAKGWLLAGCLLLLLPGPVFSADEEAPTIPRETVCLQCHGGMEGRLGAPVGLWKQSIHRQNGISCHDCHGGDPTDFAMAMSPERGFRGAPEKAEIPAFCGRCHIGVKDDYLASKHGRALGKGGPQCVTCHGNHAVVKASPDLINDKDCTRCHSFERAARIKAALADTDHIISGLESDLADLRRLGISVKKMRGEVFAKRNEFHRLFHTVDVNKVHQGTAAVQKSLGKVATEVAGIRSDLSQRKLWGGIAIVLLLVAGGLCLLLRRTYHDEEGKG</sequence>
<dbReference type="AlphaFoldDB" id="A0A1X0XSU3"/>
<reference evidence="4 5" key="1">
    <citation type="submission" date="2017-03" db="EMBL/GenBank/DDBJ databases">
        <title>Genome sequence of Geothermobacter sp. EPR-M, Deep-Sea Iron Reducer.</title>
        <authorList>
            <person name="Tully B."/>
            <person name="Savalia P."/>
            <person name="Abuyen K."/>
            <person name="Baughan C."/>
            <person name="Romero E."/>
            <person name="Ronkowski C."/>
            <person name="Torres B."/>
            <person name="Tremblay J."/>
            <person name="Trujillo A."/>
            <person name="Tyler M."/>
            <person name="Perez-Rodriguez I."/>
            <person name="Amend J."/>
        </authorList>
    </citation>
    <scope>NUCLEOTIDE SEQUENCE [LARGE SCALE GENOMIC DNA]</scope>
    <source>
        <strain evidence="4 5">EPR-M</strain>
    </source>
</reference>
<keyword evidence="2" id="KW-1133">Transmembrane helix</keyword>
<keyword evidence="1 3" id="KW-0732">Signal</keyword>
<proteinExistence type="predicted"/>
<gene>
    <name evidence="4" type="ORF">B5V00_14700</name>
</gene>
<evidence type="ECO:0000256" key="3">
    <source>
        <dbReference type="SAM" id="SignalP"/>
    </source>
</evidence>
<dbReference type="STRING" id="1969733.B5V00_14700"/>
<feature type="transmembrane region" description="Helical" evidence="2">
    <location>
        <begin position="245"/>
        <end position="264"/>
    </location>
</feature>
<evidence type="ECO:0000256" key="2">
    <source>
        <dbReference type="SAM" id="Phobius"/>
    </source>
</evidence>
<keyword evidence="5" id="KW-1185">Reference proteome</keyword>
<evidence type="ECO:0000256" key="1">
    <source>
        <dbReference type="ARBA" id="ARBA00022729"/>
    </source>
</evidence>
<organism evidence="4 5">
    <name type="scientific">Geothermobacter hydrogeniphilus</name>
    <dbReference type="NCBI Taxonomy" id="1969733"/>
    <lineage>
        <taxon>Bacteria</taxon>
        <taxon>Pseudomonadati</taxon>
        <taxon>Thermodesulfobacteriota</taxon>
        <taxon>Desulfuromonadia</taxon>
        <taxon>Desulfuromonadales</taxon>
        <taxon>Geothermobacteraceae</taxon>
        <taxon>Geothermobacter</taxon>
    </lineage>
</organism>
<dbReference type="Proteomes" id="UP000193136">
    <property type="component" value="Unassembled WGS sequence"/>
</dbReference>
<evidence type="ECO:0000313" key="4">
    <source>
        <dbReference type="EMBL" id="ORJ55917.1"/>
    </source>
</evidence>
<evidence type="ECO:0000313" key="5">
    <source>
        <dbReference type="Proteomes" id="UP000193136"/>
    </source>
</evidence>
<dbReference type="EMBL" id="NAAD01000024">
    <property type="protein sequence ID" value="ORJ55917.1"/>
    <property type="molecule type" value="Genomic_DNA"/>
</dbReference>
<feature type="signal peptide" evidence="3">
    <location>
        <begin position="1"/>
        <end position="22"/>
    </location>
</feature>
<dbReference type="SUPFAM" id="SSF48695">
    <property type="entry name" value="Multiheme cytochromes"/>
    <property type="match status" value="1"/>
</dbReference>
<protein>
    <submittedName>
        <fullName evidence="4">Cytochrome C</fullName>
    </submittedName>
</protein>
<keyword evidence="2" id="KW-0472">Membrane</keyword>